<feature type="transmembrane region" description="Helical" evidence="1">
    <location>
        <begin position="6"/>
        <end position="25"/>
    </location>
</feature>
<evidence type="ECO:0000256" key="1">
    <source>
        <dbReference type="SAM" id="Phobius"/>
    </source>
</evidence>
<evidence type="ECO:0000313" key="2">
    <source>
        <dbReference type="EMBL" id="NKF21944.1"/>
    </source>
</evidence>
<keyword evidence="1" id="KW-0472">Membrane</keyword>
<name>A0A969W8P1_9GAMM</name>
<dbReference type="EMBL" id="JAAVXB010000003">
    <property type="protein sequence ID" value="NKF21944.1"/>
    <property type="molecule type" value="Genomic_DNA"/>
</dbReference>
<dbReference type="AlphaFoldDB" id="A0A969W8P1"/>
<feature type="transmembrane region" description="Helical" evidence="1">
    <location>
        <begin position="70"/>
        <end position="88"/>
    </location>
</feature>
<keyword evidence="1" id="KW-1133">Transmembrane helix</keyword>
<proteinExistence type="predicted"/>
<comment type="caution">
    <text evidence="2">The sequence shown here is derived from an EMBL/GenBank/DDBJ whole genome shotgun (WGS) entry which is preliminary data.</text>
</comment>
<dbReference type="Proteomes" id="UP000653472">
    <property type="component" value="Unassembled WGS sequence"/>
</dbReference>
<keyword evidence="1" id="KW-0812">Transmembrane</keyword>
<protein>
    <submittedName>
        <fullName evidence="2">Uncharacterized protein</fullName>
    </submittedName>
</protein>
<keyword evidence="3" id="KW-1185">Reference proteome</keyword>
<sequence>MQVIATVGPLKLAVVGLLLLNLAWVGSRQWMALGAVMLSIIEVLLPHFWYGLGRIFSLTSGPAPAATHSLMAVIVINALLATVIWCAVRSLQIWARATVSRYERQFLDMIEADERQRSHHA</sequence>
<organism evidence="2 3">
    <name type="scientific">Solimonas marina</name>
    <dbReference type="NCBI Taxonomy" id="2714601"/>
    <lineage>
        <taxon>Bacteria</taxon>
        <taxon>Pseudomonadati</taxon>
        <taxon>Pseudomonadota</taxon>
        <taxon>Gammaproteobacteria</taxon>
        <taxon>Nevskiales</taxon>
        <taxon>Nevskiaceae</taxon>
        <taxon>Solimonas</taxon>
    </lineage>
</organism>
<reference evidence="2" key="1">
    <citation type="submission" date="2020-03" db="EMBL/GenBank/DDBJ databases">
        <title>Solimonas marina sp. nov., isolated from deep seawater of the Pacific Ocean.</title>
        <authorList>
            <person name="Liu X."/>
            <person name="Lai Q."/>
            <person name="Sun F."/>
            <person name="Gai Y."/>
            <person name="Li G."/>
            <person name="Shao Z."/>
        </authorList>
    </citation>
    <scope>NUCLEOTIDE SEQUENCE</scope>
    <source>
        <strain evidence="2">C16B3</strain>
    </source>
</reference>
<accession>A0A969W8P1</accession>
<evidence type="ECO:0000313" key="3">
    <source>
        <dbReference type="Proteomes" id="UP000653472"/>
    </source>
</evidence>
<dbReference type="RefSeq" id="WP_168147210.1">
    <property type="nucleotide sequence ID" value="NZ_JAAVXB010000003.1"/>
</dbReference>
<feature type="transmembrane region" description="Helical" evidence="1">
    <location>
        <begin position="32"/>
        <end position="50"/>
    </location>
</feature>
<gene>
    <name evidence="2" type="ORF">G7Y82_06410</name>
</gene>